<dbReference type="AlphaFoldDB" id="A0A2A9NRQ4"/>
<organism evidence="1 2">
    <name type="scientific">Amanita thiersii Skay4041</name>
    <dbReference type="NCBI Taxonomy" id="703135"/>
    <lineage>
        <taxon>Eukaryota</taxon>
        <taxon>Fungi</taxon>
        <taxon>Dikarya</taxon>
        <taxon>Basidiomycota</taxon>
        <taxon>Agaricomycotina</taxon>
        <taxon>Agaricomycetes</taxon>
        <taxon>Agaricomycetidae</taxon>
        <taxon>Agaricales</taxon>
        <taxon>Pluteineae</taxon>
        <taxon>Amanitaceae</taxon>
        <taxon>Amanita</taxon>
    </lineage>
</organism>
<gene>
    <name evidence="1" type="ORF">AMATHDRAFT_54045</name>
</gene>
<dbReference type="InterPro" id="IPR032675">
    <property type="entry name" value="LRR_dom_sf"/>
</dbReference>
<name>A0A2A9NRQ4_9AGAR</name>
<dbReference type="OrthoDB" id="2913000at2759"/>
<dbReference type="Gene3D" id="3.80.10.10">
    <property type="entry name" value="Ribonuclease Inhibitor"/>
    <property type="match status" value="1"/>
</dbReference>
<dbReference type="EMBL" id="KZ301972">
    <property type="protein sequence ID" value="PFH53665.1"/>
    <property type="molecule type" value="Genomic_DNA"/>
</dbReference>
<reference evidence="1 2" key="1">
    <citation type="submission" date="2014-02" db="EMBL/GenBank/DDBJ databases">
        <title>Transposable element dynamics among asymbiotic and ectomycorrhizal Amanita fungi.</title>
        <authorList>
            <consortium name="DOE Joint Genome Institute"/>
            <person name="Hess J."/>
            <person name="Skrede I."/>
            <person name="Wolfe B."/>
            <person name="LaButti K."/>
            <person name="Ohm R.A."/>
            <person name="Grigoriev I.V."/>
            <person name="Pringle A."/>
        </authorList>
    </citation>
    <scope>NUCLEOTIDE SEQUENCE [LARGE SCALE GENOMIC DNA]</scope>
    <source>
        <strain evidence="1 2">SKay4041</strain>
    </source>
</reference>
<evidence type="ECO:0008006" key="3">
    <source>
        <dbReference type="Google" id="ProtNLM"/>
    </source>
</evidence>
<dbReference type="Proteomes" id="UP000242287">
    <property type="component" value="Unassembled WGS sequence"/>
</dbReference>
<evidence type="ECO:0000313" key="1">
    <source>
        <dbReference type="EMBL" id="PFH53665.1"/>
    </source>
</evidence>
<sequence>MVCQAFSISVPTVLPDIEDFKITQDSSQARVNTCITLPEDLEREIVEVTISLYPQTALTLCRVVSTFQRWAERLLYRTVLLNSNSSALRFIHTINCRPASFFSENIKQLWLFNSVNRLEAEKILAACSRITTLGWWPSNATTDLSLDLVASSDITYLSLSGPPAYPRMGLNYLPLASGRFPNVTHLEIVNICYMQPRYESWLHLSGLPRLTHLALGGFPPDIAPVTGAVTRILASCCSLKLLALVSHSCAFSRSLECHPSTADPRVIVLTTFTYTWYGIGDSLVIWETVELLATKRSHHDKTLKITNDAIAFG</sequence>
<keyword evidence="2" id="KW-1185">Reference proteome</keyword>
<accession>A0A2A9NRQ4</accession>
<proteinExistence type="predicted"/>
<dbReference type="SUPFAM" id="SSF52047">
    <property type="entry name" value="RNI-like"/>
    <property type="match status" value="1"/>
</dbReference>
<protein>
    <recommendedName>
        <fullName evidence="3">F-box domain-containing protein</fullName>
    </recommendedName>
</protein>
<evidence type="ECO:0000313" key="2">
    <source>
        <dbReference type="Proteomes" id="UP000242287"/>
    </source>
</evidence>